<gene>
    <name evidence="1" type="ORF">SRO942_LOCUS44802</name>
</gene>
<organism evidence="1 2">
    <name type="scientific">Didymodactylos carnosus</name>
    <dbReference type="NCBI Taxonomy" id="1234261"/>
    <lineage>
        <taxon>Eukaryota</taxon>
        <taxon>Metazoa</taxon>
        <taxon>Spiralia</taxon>
        <taxon>Gnathifera</taxon>
        <taxon>Rotifera</taxon>
        <taxon>Eurotatoria</taxon>
        <taxon>Bdelloidea</taxon>
        <taxon>Philodinida</taxon>
        <taxon>Philodinidae</taxon>
        <taxon>Didymodactylos</taxon>
    </lineage>
</organism>
<protein>
    <submittedName>
        <fullName evidence="1">Uncharacterized protein</fullName>
    </submittedName>
</protein>
<dbReference type="AlphaFoldDB" id="A0A8S2XL35"/>
<proteinExistence type="predicted"/>
<dbReference type="Proteomes" id="UP000681722">
    <property type="component" value="Unassembled WGS sequence"/>
</dbReference>
<dbReference type="PANTHER" id="PTHR46601">
    <property type="entry name" value="ULP_PROTEASE DOMAIN-CONTAINING PROTEIN"/>
    <property type="match status" value="1"/>
</dbReference>
<comment type="caution">
    <text evidence="1">The sequence shown here is derived from an EMBL/GenBank/DDBJ whole genome shotgun (WGS) entry which is preliminary data.</text>
</comment>
<evidence type="ECO:0000313" key="2">
    <source>
        <dbReference type="Proteomes" id="UP000681722"/>
    </source>
</evidence>
<name>A0A8S2XL35_9BILA</name>
<evidence type="ECO:0000313" key="1">
    <source>
        <dbReference type="EMBL" id="CAF4500295.1"/>
    </source>
</evidence>
<reference evidence="1" key="1">
    <citation type="submission" date="2021-02" db="EMBL/GenBank/DDBJ databases">
        <authorList>
            <person name="Nowell W R."/>
        </authorList>
    </citation>
    <scope>NUCLEOTIDE SEQUENCE</scope>
</reference>
<feature type="non-terminal residue" evidence="1">
    <location>
        <position position="93"/>
    </location>
</feature>
<accession>A0A8S2XL35</accession>
<sequence length="93" mass="10095">MTIKWIFLESGHGKGVADGVGAAIKRLMDHAVAFRPNESFKNALDLMNVIVNDTSIKLFTYGKSDIDSLKKNVPPLIAVKGMASLHEVTAKPD</sequence>
<dbReference type="EMBL" id="CAJOBC010105897">
    <property type="protein sequence ID" value="CAF4500295.1"/>
    <property type="molecule type" value="Genomic_DNA"/>
</dbReference>
<dbReference type="PANTHER" id="PTHR46601:SF1">
    <property type="entry name" value="ADF-H DOMAIN-CONTAINING PROTEIN"/>
    <property type="match status" value="1"/>
</dbReference>
<dbReference type="OrthoDB" id="6357684at2759"/>